<comment type="caution">
    <text evidence="1">The sequence shown here is derived from an EMBL/GenBank/DDBJ whole genome shotgun (WGS) entry which is preliminary data.</text>
</comment>
<evidence type="ECO:0000313" key="1">
    <source>
        <dbReference type="EMBL" id="GAH83683.1"/>
    </source>
</evidence>
<name>X1KNU3_9ZZZZ</name>
<sequence length="118" mass="12655">MPYIRGEDINIGIGMENPAARGVVVPPQVWIPGRTPTDIKPEIVKIELKETRASGVDTQGSEIVQKGVVGGLEFNVRCKSIGYLLKSWLGACSTGSALGGGNCWKHTFTILAQNPEHP</sequence>
<reference evidence="1" key="1">
    <citation type="journal article" date="2014" name="Front. Microbiol.">
        <title>High frequency of phylogenetically diverse reductive dehalogenase-homologous genes in deep subseafloor sedimentary metagenomes.</title>
        <authorList>
            <person name="Kawai M."/>
            <person name="Futagami T."/>
            <person name="Toyoda A."/>
            <person name="Takaki Y."/>
            <person name="Nishi S."/>
            <person name="Hori S."/>
            <person name="Arai W."/>
            <person name="Tsubouchi T."/>
            <person name="Morono Y."/>
            <person name="Uchiyama I."/>
            <person name="Ito T."/>
            <person name="Fujiyama A."/>
            <person name="Inagaki F."/>
            <person name="Takami H."/>
        </authorList>
    </citation>
    <scope>NUCLEOTIDE SEQUENCE</scope>
    <source>
        <strain evidence="1">Expedition CK06-06</strain>
    </source>
</reference>
<organism evidence="1">
    <name type="scientific">marine sediment metagenome</name>
    <dbReference type="NCBI Taxonomy" id="412755"/>
    <lineage>
        <taxon>unclassified sequences</taxon>
        <taxon>metagenomes</taxon>
        <taxon>ecological metagenomes</taxon>
    </lineage>
</organism>
<dbReference type="EMBL" id="BARU01037029">
    <property type="protein sequence ID" value="GAH83683.1"/>
    <property type="molecule type" value="Genomic_DNA"/>
</dbReference>
<dbReference type="AlphaFoldDB" id="X1KNU3"/>
<feature type="non-terminal residue" evidence="1">
    <location>
        <position position="118"/>
    </location>
</feature>
<proteinExistence type="predicted"/>
<gene>
    <name evidence="1" type="ORF">S03H2_57748</name>
</gene>
<accession>X1KNU3</accession>
<protein>
    <submittedName>
        <fullName evidence="1">Uncharacterized protein</fullName>
    </submittedName>
</protein>